<proteinExistence type="predicted"/>
<gene>
    <name evidence="1" type="ORF">OT_ostta11g00350</name>
</gene>
<protein>
    <submittedName>
        <fullName evidence="1">Unnamed product</fullName>
    </submittedName>
</protein>
<organism evidence="1 2">
    <name type="scientific">Ostreococcus tauri</name>
    <name type="common">Marine green alga</name>
    <dbReference type="NCBI Taxonomy" id="70448"/>
    <lineage>
        <taxon>Eukaryota</taxon>
        <taxon>Viridiplantae</taxon>
        <taxon>Chlorophyta</taxon>
        <taxon>Mamiellophyceae</taxon>
        <taxon>Mamiellales</taxon>
        <taxon>Bathycoccaceae</taxon>
        <taxon>Ostreococcus</taxon>
    </lineage>
</organism>
<dbReference type="RefSeq" id="XP_022839888.1">
    <property type="nucleotide sequence ID" value="XM_022982942.1"/>
</dbReference>
<reference evidence="1 2" key="2">
    <citation type="journal article" date="2014" name="BMC Genomics">
        <title>An improved genome of the model marine alga Ostreococcus tauri unfolds by assessing Illumina de novo assemblies.</title>
        <authorList>
            <person name="Blanc-Mathieu R."/>
            <person name="Verhelst B."/>
            <person name="Derelle E."/>
            <person name="Rombauts S."/>
            <person name="Bouget F.Y."/>
            <person name="Carre I."/>
            <person name="Chateau A."/>
            <person name="Eyre-Walker A."/>
            <person name="Grimsley N."/>
            <person name="Moreau H."/>
            <person name="Piegu B."/>
            <person name="Rivals E."/>
            <person name="Schackwitz W."/>
            <person name="Van de Peer Y."/>
            <person name="Piganeau G."/>
        </authorList>
    </citation>
    <scope>NUCLEOTIDE SEQUENCE [LARGE SCALE GENOMIC DNA]</scope>
    <source>
        <strain evidence="2">OTTH 0595 / CCAP 157/2 / RCC745</strain>
    </source>
</reference>
<evidence type="ECO:0000313" key="2">
    <source>
        <dbReference type="Proteomes" id="UP000009170"/>
    </source>
</evidence>
<dbReference type="EMBL" id="CAID01000011">
    <property type="protein sequence ID" value="CEF99529.1"/>
    <property type="molecule type" value="Genomic_DNA"/>
</dbReference>
<dbReference type="InParanoid" id="A0A090MBR4"/>
<reference evidence="2" key="1">
    <citation type="journal article" date="2006" name="Proc. Natl. Acad. Sci. U.S.A.">
        <title>Genome analysis of the smallest free-living eukaryote Ostreococcus tauri unveils many unique features.</title>
        <authorList>
            <person name="Derelle E."/>
            <person name="Ferraz C."/>
            <person name="Rombauts S."/>
            <person name="Rouze P."/>
            <person name="Worden A.Z."/>
            <person name="Robbens S."/>
            <person name="Partensky F."/>
            <person name="Degroeve S."/>
            <person name="Echeynie S."/>
            <person name="Cooke R."/>
            <person name="Saeys Y."/>
            <person name="Wuyts J."/>
            <person name="Jabbari K."/>
            <person name="Bowler C."/>
            <person name="Panaud O."/>
            <person name="Piegu B."/>
            <person name="Ball S.G."/>
            <person name="Ral J.-P."/>
            <person name="Bouget F.-Y."/>
            <person name="Piganeau G."/>
            <person name="De Baets B."/>
            <person name="Picard A."/>
            <person name="Delseny M."/>
            <person name="Demaille J."/>
            <person name="Van de Peer Y."/>
            <person name="Moreau H."/>
        </authorList>
    </citation>
    <scope>NUCLEOTIDE SEQUENCE [LARGE SCALE GENOMIC DNA]</scope>
    <source>
        <strain evidence="2">OTTH 0595 / CCAP 157/2 / RCC745</strain>
    </source>
</reference>
<name>A0A090MBR4_OSTTA</name>
<dbReference type="Proteomes" id="UP000009170">
    <property type="component" value="Unassembled WGS sequence"/>
</dbReference>
<sequence>MTRARATTTRRRRRRWREWGGGFFILASARARRAVVHGAVVEGAGDGDAANARGDFSRTSIAPGAGGAHVVRAFPAVPRCYPRCREVANARSIGTDRAEEDWFRTRDALIREETRRNVDAVGARVRETMAMLAAMREDDAMRARSDGARTLLVGDPRVRAFFERGVAVAGELEADGFDGF</sequence>
<dbReference type="KEGG" id="ota:OT_ostta11g00350"/>
<comment type="caution">
    <text evidence="1">The sequence shown here is derived from an EMBL/GenBank/DDBJ whole genome shotgun (WGS) entry which is preliminary data.</text>
</comment>
<dbReference type="GeneID" id="34946223"/>
<dbReference type="AlphaFoldDB" id="A0A090MBR4"/>
<keyword evidence="2" id="KW-1185">Reference proteome</keyword>
<evidence type="ECO:0000313" key="1">
    <source>
        <dbReference type="EMBL" id="CEF99529.1"/>
    </source>
</evidence>
<accession>A0A090MBR4</accession>